<dbReference type="Pfam" id="PF04203">
    <property type="entry name" value="Sortase"/>
    <property type="match status" value="1"/>
</dbReference>
<dbReference type="InterPro" id="IPR023365">
    <property type="entry name" value="Sortase_dom-sf"/>
</dbReference>
<evidence type="ECO:0000256" key="1">
    <source>
        <dbReference type="ARBA" id="ARBA00022801"/>
    </source>
</evidence>
<organism evidence="3 4">
    <name type="scientific">Alteribacter keqinensis</name>
    <dbReference type="NCBI Taxonomy" id="2483800"/>
    <lineage>
        <taxon>Bacteria</taxon>
        <taxon>Bacillati</taxon>
        <taxon>Bacillota</taxon>
        <taxon>Bacilli</taxon>
        <taxon>Bacillales</taxon>
        <taxon>Bacillaceae</taxon>
        <taxon>Alteribacter</taxon>
    </lineage>
</organism>
<comment type="caution">
    <text evidence="3">The sequence shown here is derived from an EMBL/GenBank/DDBJ whole genome shotgun (WGS) entry which is preliminary data.</text>
</comment>
<dbReference type="NCBIfam" id="TIGR01076">
    <property type="entry name" value="sortase_fam"/>
    <property type="match status" value="1"/>
</dbReference>
<dbReference type="InterPro" id="IPR041999">
    <property type="entry name" value="Sortase_D_1"/>
</dbReference>
<proteinExistence type="predicted"/>
<dbReference type="InterPro" id="IPR053525">
    <property type="entry name" value="Sortase_D"/>
</dbReference>
<gene>
    <name evidence="3" type="ORF">EBO34_12880</name>
</gene>
<keyword evidence="4" id="KW-1185">Reference proteome</keyword>
<dbReference type="GO" id="GO:0016787">
    <property type="term" value="F:hydrolase activity"/>
    <property type="evidence" value="ECO:0007669"/>
    <property type="project" value="UniProtKB-KW"/>
</dbReference>
<dbReference type="EMBL" id="RHIB01000002">
    <property type="protein sequence ID" value="RNA68056.1"/>
    <property type="molecule type" value="Genomic_DNA"/>
</dbReference>
<feature type="active site" description="Acyl-thioester intermediate" evidence="2">
    <location>
        <position position="145"/>
    </location>
</feature>
<evidence type="ECO:0000256" key="2">
    <source>
        <dbReference type="PIRSR" id="PIRSR605754-1"/>
    </source>
</evidence>
<dbReference type="InterPro" id="IPR005754">
    <property type="entry name" value="Sortase"/>
</dbReference>
<name>A0A3M7TQZ0_9BACI</name>
<sequence>MGGREFYVLFRQDWQNWNRSLLKSMSGKKVRLDFTVGDTIGLVSFSMLDQDLPIIHGTHEDELARGVGHHQATALSGEGKQTLLSGHRDSVFRNLGKLELGDIVEVVLPYGEFRYEITDTYIVDADDRTVIDSTIDTEILTISTCYPFSFIGPAPDRYIIEAVPLD</sequence>
<accession>A0A3M7TQZ0</accession>
<protein>
    <submittedName>
        <fullName evidence="3">Class D sortase</fullName>
    </submittedName>
</protein>
<dbReference type="Gene3D" id="2.40.260.10">
    <property type="entry name" value="Sortase"/>
    <property type="match status" value="1"/>
</dbReference>
<dbReference type="SUPFAM" id="SSF63817">
    <property type="entry name" value="Sortase"/>
    <property type="match status" value="1"/>
</dbReference>
<dbReference type="AlphaFoldDB" id="A0A3M7TQZ0"/>
<evidence type="ECO:0000313" key="3">
    <source>
        <dbReference type="EMBL" id="RNA68056.1"/>
    </source>
</evidence>
<dbReference type="OrthoDB" id="165822at2"/>
<keyword evidence="1" id="KW-0378">Hydrolase</keyword>
<feature type="active site" description="Proton donor/acceptor" evidence="2">
    <location>
        <position position="87"/>
    </location>
</feature>
<dbReference type="Proteomes" id="UP000278746">
    <property type="component" value="Unassembled WGS sequence"/>
</dbReference>
<dbReference type="CDD" id="cd05828">
    <property type="entry name" value="Sortase_D_1"/>
    <property type="match status" value="1"/>
</dbReference>
<dbReference type="NCBIfam" id="NF033746">
    <property type="entry name" value="class_D_sortase"/>
    <property type="match status" value="1"/>
</dbReference>
<evidence type="ECO:0000313" key="4">
    <source>
        <dbReference type="Proteomes" id="UP000278746"/>
    </source>
</evidence>
<reference evidence="3 4" key="1">
    <citation type="submission" date="2018-10" db="EMBL/GenBank/DDBJ databases">
        <title>Bacillus Keqinensis sp. nov., a moderately halophilic bacterium isolated from a saline-alkaline lake.</title>
        <authorList>
            <person name="Wang H."/>
        </authorList>
    </citation>
    <scope>NUCLEOTIDE SEQUENCE [LARGE SCALE GENOMIC DNA]</scope>
    <source>
        <strain evidence="3 4">KQ-3</strain>
    </source>
</reference>